<keyword evidence="3 13" id="KW-0547">Nucleotide-binding</keyword>
<dbReference type="SMART" id="SM00490">
    <property type="entry name" value="HELICc"/>
    <property type="match status" value="1"/>
</dbReference>
<keyword evidence="2 13" id="KW-0963">Cytoplasm</keyword>
<evidence type="ECO:0000256" key="2">
    <source>
        <dbReference type="ARBA" id="ARBA00022490"/>
    </source>
</evidence>
<dbReference type="InterPro" id="IPR011545">
    <property type="entry name" value="DEAD/DEAH_box_helicase_dom"/>
</dbReference>
<dbReference type="Gene3D" id="3.40.50.11180">
    <property type="match status" value="1"/>
</dbReference>
<organism evidence="16 17">
    <name type="scientific">Candidatus Lambdaproteobacteria bacterium RIFOXYD2_FULL_56_26</name>
    <dbReference type="NCBI Taxonomy" id="1817773"/>
    <lineage>
        <taxon>Bacteria</taxon>
        <taxon>Pseudomonadati</taxon>
        <taxon>Pseudomonadota</taxon>
        <taxon>Candidatus Lambdaproteobacteria</taxon>
    </lineage>
</organism>
<evidence type="ECO:0000256" key="10">
    <source>
        <dbReference type="ARBA" id="ARBA00061104"/>
    </source>
</evidence>
<dbReference type="GO" id="GO:0005737">
    <property type="term" value="C:cytoplasm"/>
    <property type="evidence" value="ECO:0007669"/>
    <property type="project" value="UniProtKB-SubCell"/>
</dbReference>
<dbReference type="NCBIfam" id="TIGR00580">
    <property type="entry name" value="mfd"/>
    <property type="match status" value="1"/>
</dbReference>
<evidence type="ECO:0000256" key="6">
    <source>
        <dbReference type="ARBA" id="ARBA00022806"/>
    </source>
</evidence>
<dbReference type="SUPFAM" id="SSF52540">
    <property type="entry name" value="P-loop containing nucleoside triphosphate hydrolases"/>
    <property type="match status" value="4"/>
</dbReference>
<dbReference type="Gene3D" id="3.90.1150.50">
    <property type="entry name" value="Transcription-repair-coupling factor, D7 domain"/>
    <property type="match status" value="1"/>
</dbReference>
<evidence type="ECO:0000256" key="1">
    <source>
        <dbReference type="ARBA" id="ARBA00004496"/>
    </source>
</evidence>
<keyword evidence="6" id="KW-0347">Helicase</keyword>
<keyword evidence="5 13" id="KW-0378">Hydrolase</keyword>
<evidence type="ECO:0000259" key="14">
    <source>
        <dbReference type="PROSITE" id="PS51192"/>
    </source>
</evidence>
<dbReference type="InterPro" id="IPR003711">
    <property type="entry name" value="CarD-like/TRCF_RID"/>
</dbReference>
<dbReference type="PROSITE" id="PS51192">
    <property type="entry name" value="HELICASE_ATP_BIND_1"/>
    <property type="match status" value="1"/>
</dbReference>
<reference evidence="16 17" key="1">
    <citation type="journal article" date="2016" name="Nat. Commun.">
        <title>Thousands of microbial genomes shed light on interconnected biogeochemical processes in an aquifer system.</title>
        <authorList>
            <person name="Anantharaman K."/>
            <person name="Brown C.T."/>
            <person name="Hug L.A."/>
            <person name="Sharon I."/>
            <person name="Castelle C.J."/>
            <person name="Probst A.J."/>
            <person name="Thomas B.C."/>
            <person name="Singh A."/>
            <person name="Wilkins M.J."/>
            <person name="Karaoz U."/>
            <person name="Brodie E.L."/>
            <person name="Williams K.H."/>
            <person name="Hubbard S.S."/>
            <person name="Banfield J.F."/>
        </authorList>
    </citation>
    <scope>NUCLEOTIDE SEQUENCE [LARGE SCALE GENOMIC DNA]</scope>
</reference>
<dbReference type="GO" id="GO:0000716">
    <property type="term" value="P:transcription-coupled nucleotide-excision repair, DNA damage recognition"/>
    <property type="evidence" value="ECO:0007669"/>
    <property type="project" value="UniProtKB-UniRule"/>
</dbReference>
<evidence type="ECO:0000256" key="4">
    <source>
        <dbReference type="ARBA" id="ARBA00022763"/>
    </source>
</evidence>
<comment type="subcellular location">
    <subcellularLocation>
        <location evidence="1 13">Cytoplasm</location>
    </subcellularLocation>
</comment>
<feature type="domain" description="Helicase ATP-binding" evidence="14">
    <location>
        <begin position="648"/>
        <end position="809"/>
    </location>
</feature>
<dbReference type="Gene3D" id="3.40.50.300">
    <property type="entry name" value="P-loop containing nucleotide triphosphate hydrolases"/>
    <property type="match status" value="2"/>
</dbReference>
<dbReference type="GO" id="GO:0003684">
    <property type="term" value="F:damaged DNA binding"/>
    <property type="evidence" value="ECO:0007669"/>
    <property type="project" value="InterPro"/>
</dbReference>
<dbReference type="InterPro" id="IPR047112">
    <property type="entry name" value="RecG/Mfd"/>
</dbReference>
<dbReference type="InterPro" id="IPR014001">
    <property type="entry name" value="Helicase_ATP-bd"/>
</dbReference>
<dbReference type="GO" id="GO:0016787">
    <property type="term" value="F:hydrolase activity"/>
    <property type="evidence" value="ECO:0007669"/>
    <property type="project" value="UniProtKB-KW"/>
</dbReference>
<dbReference type="CDD" id="cd17991">
    <property type="entry name" value="DEXHc_TRCF"/>
    <property type="match status" value="1"/>
</dbReference>
<dbReference type="InterPro" id="IPR037235">
    <property type="entry name" value="TRCF-like_C_D7"/>
</dbReference>
<dbReference type="InterPro" id="IPR001650">
    <property type="entry name" value="Helicase_C-like"/>
</dbReference>
<accession>A0A1F6GZ06</accession>
<feature type="domain" description="Helicase C-terminal" evidence="15">
    <location>
        <begin position="830"/>
        <end position="984"/>
    </location>
</feature>
<dbReference type="InterPro" id="IPR036101">
    <property type="entry name" value="CarD-like/TRCF_RID_sf"/>
</dbReference>
<dbReference type="InterPro" id="IPR005118">
    <property type="entry name" value="TRCF_C"/>
</dbReference>
<evidence type="ECO:0000256" key="11">
    <source>
        <dbReference type="ARBA" id="ARBA00061399"/>
    </source>
</evidence>
<dbReference type="HAMAP" id="MF_00969">
    <property type="entry name" value="TRCF"/>
    <property type="match status" value="1"/>
</dbReference>
<evidence type="ECO:0000256" key="13">
    <source>
        <dbReference type="HAMAP-Rule" id="MF_00969"/>
    </source>
</evidence>
<dbReference type="InterPro" id="IPR041471">
    <property type="entry name" value="UvrB_inter"/>
</dbReference>
<dbReference type="Pfam" id="PF00270">
    <property type="entry name" value="DEAD"/>
    <property type="match status" value="1"/>
</dbReference>
<dbReference type="Gene3D" id="3.30.2060.10">
    <property type="entry name" value="Penicillin-binding protein 1b domain"/>
    <property type="match status" value="1"/>
</dbReference>
<evidence type="ECO:0000313" key="16">
    <source>
        <dbReference type="EMBL" id="OGH03319.1"/>
    </source>
</evidence>
<dbReference type="PANTHER" id="PTHR47964">
    <property type="entry name" value="ATP-DEPENDENT DNA HELICASE HOMOLOG RECG, CHLOROPLASTIC"/>
    <property type="match status" value="1"/>
</dbReference>
<dbReference type="Pfam" id="PF03461">
    <property type="entry name" value="TRCF"/>
    <property type="match status" value="1"/>
</dbReference>
<dbReference type="EMBL" id="MFNF01000017">
    <property type="protein sequence ID" value="OGH03319.1"/>
    <property type="molecule type" value="Genomic_DNA"/>
</dbReference>
<comment type="similarity">
    <text evidence="10 13">In the N-terminal section; belongs to the UvrB family.</text>
</comment>
<comment type="caution">
    <text evidence="16">The sequence shown here is derived from an EMBL/GenBank/DDBJ whole genome shotgun (WGS) entry which is preliminary data.</text>
</comment>
<keyword evidence="7 13" id="KW-0067">ATP-binding</keyword>
<dbReference type="Pfam" id="PF17757">
    <property type="entry name" value="UvrB_inter"/>
    <property type="match status" value="1"/>
</dbReference>
<evidence type="ECO:0000313" key="17">
    <source>
        <dbReference type="Proteomes" id="UP000177583"/>
    </source>
</evidence>
<dbReference type="GO" id="GO:0003678">
    <property type="term" value="F:DNA helicase activity"/>
    <property type="evidence" value="ECO:0007669"/>
    <property type="project" value="TreeGrafter"/>
</dbReference>
<keyword evidence="9 13" id="KW-0234">DNA repair</keyword>
<evidence type="ECO:0000256" key="12">
    <source>
        <dbReference type="ARBA" id="ARBA00070128"/>
    </source>
</evidence>
<dbReference type="GO" id="GO:0005524">
    <property type="term" value="F:ATP binding"/>
    <property type="evidence" value="ECO:0007669"/>
    <property type="project" value="UniProtKB-UniRule"/>
</dbReference>
<evidence type="ECO:0000256" key="3">
    <source>
        <dbReference type="ARBA" id="ARBA00022741"/>
    </source>
</evidence>
<dbReference type="PROSITE" id="PS51194">
    <property type="entry name" value="HELICASE_CTER"/>
    <property type="match status" value="1"/>
</dbReference>
<dbReference type="Pfam" id="PF02559">
    <property type="entry name" value="CarD_TRCF_RID"/>
    <property type="match status" value="1"/>
</dbReference>
<dbReference type="Gene3D" id="2.40.10.170">
    <property type="match status" value="1"/>
</dbReference>
<evidence type="ECO:0000256" key="7">
    <source>
        <dbReference type="ARBA" id="ARBA00022840"/>
    </source>
</evidence>
<dbReference type="SUPFAM" id="SSF141259">
    <property type="entry name" value="CarD-like"/>
    <property type="match status" value="1"/>
</dbReference>
<dbReference type="PANTHER" id="PTHR47964:SF1">
    <property type="entry name" value="ATP-DEPENDENT DNA HELICASE HOMOLOG RECG, CHLOROPLASTIC"/>
    <property type="match status" value="1"/>
</dbReference>
<evidence type="ECO:0000256" key="5">
    <source>
        <dbReference type="ARBA" id="ARBA00022801"/>
    </source>
</evidence>
<sequence>MKGLSPLFLKLEQVQQALPKLRSQVLELGGVQGGALALLAAELGRSLGQEVLVLVEHFEGARALAEDLSFYLDPQKIRFFPHYDTIPYDRQSPDKEVVAQRLLSLVGLAAGRPGVTVTTPQALSQVLVPKGVLTEAVFSIKVTDLFEPAELARKLTQLGYVRVDQVEDKGEFSQRGEIFDLYPIQLESPVRVDFFDIEVESIKSFDPVSQLSLGSLESILVLPAQEVIYSPERIELGLGALKTLREGTDPQEFGQIYEAISEGHSFSGIENLLPLFYSEPHRLLDYLPPSALVLVYEPDQVMNRTRDAFAETKQEWDYSVNEGLPTLPPDRLFWSPERLSEELALKKPLFCNSLESSKAGALSLSCLTNQGLSALSGDLESARQSPLRRTLGQLKNWYHQGAKVLLSTDSLAHAQQLKEILAEMELTVEIEREWTLKERWHFFSQPKLATEPSFVLLPQPLNQGFRHADSAGNLQLVVVNQEDLFGPKQKKRRVRGTKAKDLFTSLEDLKVGDYVVHMEYGIGQYHGLIGIDAGGHTEDFLLLTYSGGDKVYVPVDKLNLVQKFTGSEGGAMPRLNKLGDKAWAKTKAKVKAEVDDMAGELVVLYAKRKAQRGVAFSPDGSLAQEFALSFPYEETPDQLRAIEELSKDMESEVPMDRLVCGDVGFGKTEVAMRACLKAVADSYQVGILVPTTILAQQHYETLVERFKPFPVKIGLVSRFQKPKQITETLKALETGQLDILVGTHRLLSKDVKFKKLGLLVIDEEQRFGVRHKEQLKAMRTQVDCLSLSATPIPRTLHMSLMGIRDISVINTPPMDRRAIRTRLLKFSDFVIQEAVERELRRGGQIFFIHNRVESIYEVATYLNALLPRIKLGIAHGQMGETELEDVMHGFIAKDFDLLLATAIVESGLDIPNANTILVNNADQFGLAQLYQLRGRVGRSRAQAYAYFLTPKDKLLSEIAKKRLSILQELNHLGAGFKIASYDLELRGAGNLLGASQSGQIQAVGFELYTQMIEEAIGQLSESGPPETAKSEVRLDLGLAANLPESYIPSMNLRLEAYKEVSLAKTEEELWELRAGLEDRFGPMPESGAKLFLSMQIKLLAQSMAIERVGIKGKEMELSFGPAFRPDPNKLFALIQASKFPIRPAPGSRLILGLQGDAEAALVLLKTLKPRLLEINLEEEDHPTL</sequence>
<dbReference type="EC" id="3.6.4.-" evidence="13"/>
<dbReference type="SMART" id="SM01058">
    <property type="entry name" value="CarD_TRCF"/>
    <property type="match status" value="1"/>
</dbReference>
<dbReference type="AlphaFoldDB" id="A0A1F6GZ06"/>
<comment type="similarity">
    <text evidence="11 13">In the C-terminal section; belongs to the helicase family. RecG subfamily.</text>
</comment>
<dbReference type="SUPFAM" id="SSF143517">
    <property type="entry name" value="TRCF domain-like"/>
    <property type="match status" value="1"/>
</dbReference>
<evidence type="ECO:0000256" key="9">
    <source>
        <dbReference type="ARBA" id="ARBA00023204"/>
    </source>
</evidence>
<name>A0A1F6GZ06_9PROT</name>
<protein>
    <recommendedName>
        <fullName evidence="12 13">Transcription-repair-coupling factor</fullName>
        <shortName evidence="13">TRCF</shortName>
        <ecNumber evidence="13">3.6.4.-</ecNumber>
    </recommendedName>
</protein>
<dbReference type="FunFam" id="3.40.50.300:FF:000546">
    <property type="entry name" value="Transcription-repair-coupling factor"/>
    <property type="match status" value="1"/>
</dbReference>
<dbReference type="InterPro" id="IPR027417">
    <property type="entry name" value="P-loop_NTPase"/>
</dbReference>
<dbReference type="GO" id="GO:0006355">
    <property type="term" value="P:regulation of DNA-templated transcription"/>
    <property type="evidence" value="ECO:0007669"/>
    <property type="project" value="UniProtKB-UniRule"/>
</dbReference>
<dbReference type="Proteomes" id="UP000177583">
    <property type="component" value="Unassembled WGS sequence"/>
</dbReference>
<keyword evidence="8 13" id="KW-0238">DNA-binding</keyword>
<evidence type="ECO:0000259" key="15">
    <source>
        <dbReference type="PROSITE" id="PS51194"/>
    </source>
</evidence>
<dbReference type="Pfam" id="PF00271">
    <property type="entry name" value="Helicase_C"/>
    <property type="match status" value="1"/>
</dbReference>
<gene>
    <name evidence="13" type="primary">mfd</name>
    <name evidence="16" type="ORF">A2557_02220</name>
</gene>
<evidence type="ECO:0000256" key="8">
    <source>
        <dbReference type="ARBA" id="ARBA00023125"/>
    </source>
</evidence>
<comment type="function">
    <text evidence="13">Couples transcription and DNA repair by recognizing RNA polymerase (RNAP) stalled at DNA lesions. Mediates ATP-dependent release of RNAP and its truncated transcript from the DNA, and recruitment of nucleotide excision repair machinery to the damaged site.</text>
</comment>
<dbReference type="InterPro" id="IPR004576">
    <property type="entry name" value="Mfd"/>
</dbReference>
<dbReference type="SMART" id="SM00487">
    <property type="entry name" value="DEXDc"/>
    <property type="match status" value="1"/>
</dbReference>
<keyword evidence="4 13" id="KW-0227">DNA damage</keyword>
<dbReference type="SMART" id="SM00982">
    <property type="entry name" value="TRCF"/>
    <property type="match status" value="1"/>
</dbReference>
<proteinExistence type="inferred from homology"/>